<keyword evidence="2" id="KW-0732">Signal</keyword>
<reference evidence="4" key="1">
    <citation type="submission" date="2010-09" db="EMBL/GenBank/DDBJ databases">
        <title>The genome sequence of Geomyces destructans 20631-21.</title>
        <authorList>
            <consortium name="The Broad Institute Genome Sequencing Platform"/>
            <person name="Cuomo C.A."/>
            <person name="Blehert D.S."/>
            <person name="Lorch J.M."/>
            <person name="Young S.K."/>
            <person name="Zeng Q."/>
            <person name="Gargeya S."/>
            <person name="Fitzgerald M."/>
            <person name="Haas B."/>
            <person name="Abouelleil A."/>
            <person name="Alvarado L."/>
            <person name="Arachchi H.M."/>
            <person name="Berlin A."/>
            <person name="Brown A."/>
            <person name="Chapman S.B."/>
            <person name="Chen Z."/>
            <person name="Dunbar C."/>
            <person name="Freedman E."/>
            <person name="Gearin G."/>
            <person name="Gellesch M."/>
            <person name="Goldberg J."/>
            <person name="Griggs A."/>
            <person name="Gujja S."/>
            <person name="Heiman D."/>
            <person name="Howarth C."/>
            <person name="Larson L."/>
            <person name="Lui A."/>
            <person name="MacDonald P.J.P."/>
            <person name="Montmayeur A."/>
            <person name="Murphy C."/>
            <person name="Neiman D."/>
            <person name="Pearson M."/>
            <person name="Priest M."/>
            <person name="Roberts A."/>
            <person name="Saif S."/>
            <person name="Shea T."/>
            <person name="Shenoy N."/>
            <person name="Sisk P."/>
            <person name="Stolte C."/>
            <person name="Sykes S."/>
            <person name="Wortman J."/>
            <person name="Nusbaum C."/>
            <person name="Birren B."/>
        </authorList>
    </citation>
    <scope>NUCLEOTIDE SEQUENCE [LARGE SCALE GENOMIC DNA]</scope>
    <source>
        <strain evidence="4">ATCC MYA-4855 / 20631-21</strain>
    </source>
</reference>
<feature type="signal peptide" evidence="2">
    <location>
        <begin position="1"/>
        <end position="21"/>
    </location>
</feature>
<evidence type="ECO:0000256" key="1">
    <source>
        <dbReference type="SAM" id="MobiDB-lite"/>
    </source>
</evidence>
<evidence type="ECO:0000313" key="4">
    <source>
        <dbReference type="Proteomes" id="UP000011064"/>
    </source>
</evidence>
<feature type="region of interest" description="Disordered" evidence="1">
    <location>
        <begin position="107"/>
        <end position="131"/>
    </location>
</feature>
<feature type="chain" id="PRO_5003989113" evidence="2">
    <location>
        <begin position="22"/>
        <end position="265"/>
    </location>
</feature>
<dbReference type="Proteomes" id="UP000011064">
    <property type="component" value="Unassembled WGS sequence"/>
</dbReference>
<proteinExistence type="predicted"/>
<dbReference type="VEuPathDB" id="FungiDB:GMDG_05924"/>
<evidence type="ECO:0000313" key="3">
    <source>
        <dbReference type="EMBL" id="ELR03080.1"/>
    </source>
</evidence>
<gene>
    <name evidence="3" type="ORF">GMDG_05924</name>
</gene>
<dbReference type="InParanoid" id="L8FQ47"/>
<keyword evidence="4" id="KW-1185">Reference proteome</keyword>
<sequence>MPTMSLLHLFTGSVLVALAVGLPHPQAVTTDAAELCTTTVTSLGIDHTVTDYKNWASSVNSVQGRASAGYNIITNTYTITGACATTTAVIPPSPTGAAFLSVHIRQPERTTPPGDGVPEPTTPPGGTTPPVTDAECVAHDDHWHCPDGVPEPTTPPGGTTPPVTDAECVAHDDHWHCPDGVPEPTTPPGSTPTAIKSGQCVAHGDHWDCPAGVAQPTTPPAAATSGTPTSSNRAVFSGAAAAPNGPVSVAVGLGAGLAALFAVLL</sequence>
<dbReference type="AlphaFoldDB" id="L8FQ47"/>
<name>L8FQ47_PSED2</name>
<dbReference type="HOGENOM" id="CLU_1050215_0_0_1"/>
<accession>L8FQ47</accession>
<evidence type="ECO:0000256" key="2">
    <source>
        <dbReference type="SAM" id="SignalP"/>
    </source>
</evidence>
<dbReference type="STRING" id="658429.L8FQ47"/>
<dbReference type="OrthoDB" id="5362269at2759"/>
<protein>
    <submittedName>
        <fullName evidence="3">Uncharacterized protein</fullName>
    </submittedName>
</protein>
<organism evidence="3 4">
    <name type="scientific">Pseudogymnoascus destructans (strain ATCC MYA-4855 / 20631-21)</name>
    <name type="common">Bat white-nose syndrome fungus</name>
    <name type="synonym">Geomyces destructans</name>
    <dbReference type="NCBI Taxonomy" id="658429"/>
    <lineage>
        <taxon>Eukaryota</taxon>
        <taxon>Fungi</taxon>
        <taxon>Dikarya</taxon>
        <taxon>Ascomycota</taxon>
        <taxon>Pezizomycotina</taxon>
        <taxon>Leotiomycetes</taxon>
        <taxon>Thelebolales</taxon>
        <taxon>Thelebolaceae</taxon>
        <taxon>Pseudogymnoascus</taxon>
    </lineage>
</organism>
<dbReference type="EMBL" id="GL573303">
    <property type="protein sequence ID" value="ELR03080.1"/>
    <property type="molecule type" value="Genomic_DNA"/>
</dbReference>